<evidence type="ECO:0000259" key="4">
    <source>
        <dbReference type="Pfam" id="PF25097"/>
    </source>
</evidence>
<dbReference type="GO" id="GO:0000932">
    <property type="term" value="C:P-body"/>
    <property type="evidence" value="ECO:0007669"/>
    <property type="project" value="TreeGrafter"/>
</dbReference>
<dbReference type="CDD" id="cd20710">
    <property type="entry name" value="NOT1_connector"/>
    <property type="match status" value="1"/>
</dbReference>
<proteinExistence type="predicted"/>
<feature type="region of interest" description="Disordered" evidence="1">
    <location>
        <begin position="47"/>
        <end position="93"/>
    </location>
</feature>
<feature type="domain" description="CCR4-Not complex component Not1 C-terminal" evidence="2">
    <location>
        <begin position="759"/>
        <end position="1106"/>
    </location>
</feature>
<feature type="domain" description="CCR4-NOT transcription complex subunit 1-like NOT1 connector" evidence="4">
    <location>
        <begin position="420"/>
        <end position="596"/>
    </location>
</feature>
<dbReference type="Gene3D" id="1.25.40.180">
    <property type="match status" value="1"/>
</dbReference>
<evidence type="ECO:0000259" key="3">
    <source>
        <dbReference type="Pfam" id="PF12842"/>
    </source>
</evidence>
<evidence type="ECO:0000313" key="5">
    <source>
        <dbReference type="EMBL" id="CAD8402133.1"/>
    </source>
</evidence>
<dbReference type="EMBL" id="HBEK01022084">
    <property type="protein sequence ID" value="CAD8402133.1"/>
    <property type="molecule type" value="Transcribed_RNA"/>
</dbReference>
<reference evidence="5" key="1">
    <citation type="submission" date="2021-01" db="EMBL/GenBank/DDBJ databases">
        <authorList>
            <person name="Corre E."/>
            <person name="Pelletier E."/>
            <person name="Niang G."/>
            <person name="Scheremetjew M."/>
            <person name="Finn R."/>
            <person name="Kale V."/>
            <person name="Holt S."/>
            <person name="Cochrane G."/>
            <person name="Meng A."/>
            <person name="Brown T."/>
            <person name="Cohen L."/>
        </authorList>
    </citation>
    <scope>NUCLEOTIDE SEQUENCE</scope>
    <source>
        <strain evidence="5">UTEX LB 2760</strain>
    </source>
</reference>
<evidence type="ECO:0000259" key="2">
    <source>
        <dbReference type="Pfam" id="PF04054"/>
    </source>
</evidence>
<dbReference type="PANTHER" id="PTHR13162:SF8">
    <property type="entry name" value="CCR4-NOT TRANSCRIPTION COMPLEX SUBUNIT 1"/>
    <property type="match status" value="1"/>
</dbReference>
<dbReference type="GO" id="GO:0030015">
    <property type="term" value="C:CCR4-NOT core complex"/>
    <property type="evidence" value="ECO:0007669"/>
    <property type="project" value="InterPro"/>
</dbReference>
<protein>
    <recommendedName>
        <fullName evidence="6">CCR4-Not complex component Not1 C-terminal domain-containing protein</fullName>
    </recommendedName>
</protein>
<feature type="compositionally biased region" description="Pro residues" evidence="1">
    <location>
        <begin position="339"/>
        <end position="355"/>
    </location>
</feature>
<dbReference type="Gene3D" id="1.25.40.800">
    <property type="match status" value="1"/>
</dbReference>
<dbReference type="Pfam" id="PF25097">
    <property type="entry name" value="ARM_Cnot1"/>
    <property type="match status" value="1"/>
</dbReference>
<feature type="domain" description="CCR4-NOT transcription complex subunit 1" evidence="3">
    <location>
        <begin position="158"/>
        <end position="298"/>
    </location>
</feature>
<evidence type="ECO:0008006" key="6">
    <source>
        <dbReference type="Google" id="ProtNLM"/>
    </source>
</evidence>
<dbReference type="InterPro" id="IPR040398">
    <property type="entry name" value="Not1"/>
</dbReference>
<dbReference type="InterPro" id="IPR055454">
    <property type="entry name" value="CNOT1-like_NOT1_connector"/>
</dbReference>
<dbReference type="Gene3D" id="1.25.40.790">
    <property type="match status" value="1"/>
</dbReference>
<dbReference type="Pfam" id="PF04054">
    <property type="entry name" value="Not1"/>
    <property type="match status" value="1"/>
</dbReference>
<name>A0A7S0BSJ7_9RHOD</name>
<feature type="region of interest" description="Disordered" evidence="1">
    <location>
        <begin position="335"/>
        <end position="355"/>
    </location>
</feature>
<dbReference type="InterPro" id="IPR024557">
    <property type="entry name" value="CNOT1_dom_4"/>
</dbReference>
<dbReference type="GO" id="GO:0060090">
    <property type="term" value="F:molecular adaptor activity"/>
    <property type="evidence" value="ECO:0007669"/>
    <property type="project" value="TreeGrafter"/>
</dbReference>
<dbReference type="GO" id="GO:0017148">
    <property type="term" value="P:negative regulation of translation"/>
    <property type="evidence" value="ECO:0007669"/>
    <property type="project" value="InterPro"/>
</dbReference>
<sequence length="1128" mass="124718">MNLKFEIEVLCKNINVDLKDVKSSEVLKTRRQPQKVDNPDFNLKKAAQHTPAISASPQAVDGRSSPVLEMPTQLPSPTLRPGAGARLAGMSDEGDAVSGLPSISLATPAVPIPVHSSQPAGVASALNVPITDTSTSGAVIPARYVVVNPKLTLFQNYPRLKALLPLAIDRAVRETTKPAVQRNCKIACITTMELILKDFALENDINKIRKAAHQMVERLVGALALVTCKEPLRNSVSHHLKLLLTQSGVDKDSLEQTVNVVTAENLEVCCRIIEIAGMQRAAKEIDEMLASSFQQKRQNQQLQGSYGSYPETYTGSIPVYDDFVIPSPAVAFASGATSPPLPSASPPLPRQPSPMSPLVGAKAIGKSFAMPTGPIGKAPNVQQPAAPIQTAQSDASFATQQVLDRFNSVYPMLLSALEINNPTDPEMHRLWMQIPSWVQKAANIEECAIAVAQKLFQRLFEGESNLHREIHVLLLGALKDICPRLSKDFVTWLAYWDEPRKYDRDCAVALIKPKNLLSMPDYDSSLAGTIESGRDALVLDFASYLVRRCMIDEVLLTPPELASTLDALQKAGSRPDPPITSSAPEGFAALVDTARRQGINPVLVISQVPSESWEQFMTVLDEWNVVFAKGVATDHSNRSAFLQLRLGKLLESSEGKEKFYRLGMDIAMEKVARQLSIRDMDEGAESRSASAYSSVDSFCQLVSTMVVMGGNSSAALDLVLSELCEKLKGAHSTSANVDTRPYFRFFNNLMIEFCGTETNSNELKNAEGNKVSVRIIFALALESVKPQVLPEFAFAWLELISSKEFMPKILESKESMWSIFEELLVDLLSFLSPYLKGTTLTDSVRSLYEGTLRMMLVLIHDFPEFLCSYYLSFCDVIPPNCIQLRNLILSAVPRSMRLSDPFTHGLKVDKLPEMLIPPNVLSDYTSALNKSNLKSPLDQYLDMRAPPSIFLEIRNRLQLPASEVSGAGTKYNIPAINAVVFYVGQLAVGRPIEGTPHTELLQHLITDLDSEGRYYVLNAIANQLRFPNYHTHYFNRVLLYLFAEAKQDIVQEQLTRVLVERCLANFPHPWGLLLTFMELIKNPRFNFWNHSFVRCAPEIERLFKNVAKSCIGNTNPSPHDETGVSAFG</sequence>
<gene>
    <name evidence="5" type="ORF">RMAR0315_LOCUS12137</name>
</gene>
<dbReference type="Pfam" id="PF12842">
    <property type="entry name" value="DUF3819"/>
    <property type="match status" value="1"/>
</dbReference>
<dbReference type="PANTHER" id="PTHR13162">
    <property type="entry name" value="CCR4-NOT TRANSCRIPTION COMPLEX"/>
    <property type="match status" value="1"/>
</dbReference>
<organism evidence="5">
    <name type="scientific">Rhodosorus marinus</name>
    <dbReference type="NCBI Taxonomy" id="101924"/>
    <lineage>
        <taxon>Eukaryota</taxon>
        <taxon>Rhodophyta</taxon>
        <taxon>Stylonematophyceae</taxon>
        <taxon>Stylonematales</taxon>
        <taxon>Stylonemataceae</taxon>
        <taxon>Rhodosorus</taxon>
    </lineage>
</organism>
<dbReference type="AlphaFoldDB" id="A0A7S0BSJ7"/>
<evidence type="ECO:0000256" key="1">
    <source>
        <dbReference type="SAM" id="MobiDB-lite"/>
    </source>
</evidence>
<accession>A0A7S0BSJ7</accession>
<dbReference type="InterPro" id="IPR007196">
    <property type="entry name" value="CCR4-Not_Not1_C"/>
</dbReference>
<dbReference type="GO" id="GO:0000288">
    <property type="term" value="P:nuclear-transcribed mRNA catabolic process, deadenylation-dependent decay"/>
    <property type="evidence" value="ECO:0007669"/>
    <property type="project" value="TreeGrafter"/>
</dbReference>